<feature type="active site" description="Proton donor/acceptor" evidence="2">
    <location>
        <position position="193"/>
    </location>
</feature>
<organism evidence="5 6">
    <name type="scientific">Puniceibacterium antarcticum</name>
    <dbReference type="NCBI Taxonomy" id="1206336"/>
    <lineage>
        <taxon>Bacteria</taxon>
        <taxon>Pseudomonadati</taxon>
        <taxon>Pseudomonadota</taxon>
        <taxon>Alphaproteobacteria</taxon>
        <taxon>Rhodobacterales</taxon>
        <taxon>Paracoccaceae</taxon>
        <taxon>Puniceibacterium</taxon>
    </lineage>
</organism>
<gene>
    <name evidence="5" type="ORF">P775_26985</name>
</gene>
<dbReference type="Pfam" id="PF08450">
    <property type="entry name" value="SGL"/>
    <property type="match status" value="1"/>
</dbReference>
<evidence type="ECO:0000259" key="4">
    <source>
        <dbReference type="Pfam" id="PF08450"/>
    </source>
</evidence>
<accession>A0A2G8QWF5</accession>
<comment type="caution">
    <text evidence="5">The sequence shown here is derived from an EMBL/GenBank/DDBJ whole genome shotgun (WGS) entry which is preliminary data.</text>
</comment>
<proteinExistence type="inferred from homology"/>
<feature type="binding site" evidence="3">
    <location>
        <position position="143"/>
    </location>
    <ligand>
        <name>a divalent metal cation</name>
        <dbReference type="ChEBI" id="CHEBI:60240"/>
    </ligand>
</feature>
<evidence type="ECO:0000313" key="6">
    <source>
        <dbReference type="Proteomes" id="UP000231259"/>
    </source>
</evidence>
<evidence type="ECO:0000313" key="5">
    <source>
        <dbReference type="EMBL" id="PIL13609.1"/>
    </source>
</evidence>
<feature type="binding site" evidence="3">
    <location>
        <position position="15"/>
    </location>
    <ligand>
        <name>a divalent metal cation</name>
        <dbReference type="ChEBI" id="CHEBI:60240"/>
    </ligand>
</feature>
<dbReference type="EMBL" id="AWWI01000182">
    <property type="protein sequence ID" value="PIL13609.1"/>
    <property type="molecule type" value="Genomic_DNA"/>
</dbReference>
<dbReference type="RefSeq" id="WP_099913659.1">
    <property type="nucleotide sequence ID" value="NZ_AWWI01000182.1"/>
</dbReference>
<comment type="cofactor">
    <cofactor evidence="3">
        <name>Zn(2+)</name>
        <dbReference type="ChEBI" id="CHEBI:29105"/>
    </cofactor>
    <text evidence="3">Binds 1 divalent metal cation per subunit.</text>
</comment>
<dbReference type="InterPro" id="IPR011042">
    <property type="entry name" value="6-blade_b-propeller_TolB-like"/>
</dbReference>
<dbReference type="PRINTS" id="PR01790">
    <property type="entry name" value="SMP30FAMILY"/>
</dbReference>
<dbReference type="InterPro" id="IPR013658">
    <property type="entry name" value="SGL"/>
</dbReference>
<keyword evidence="3" id="KW-0479">Metal-binding</keyword>
<dbReference type="GO" id="GO:0005509">
    <property type="term" value="F:calcium ion binding"/>
    <property type="evidence" value="ECO:0007669"/>
    <property type="project" value="TreeGrafter"/>
</dbReference>
<dbReference type="Proteomes" id="UP000231259">
    <property type="component" value="Unassembled WGS sequence"/>
</dbReference>
<evidence type="ECO:0000256" key="1">
    <source>
        <dbReference type="ARBA" id="ARBA00008853"/>
    </source>
</evidence>
<dbReference type="OrthoDB" id="2633250at2"/>
<feature type="binding site" evidence="3">
    <location>
        <position position="98"/>
    </location>
    <ligand>
        <name>substrate</name>
    </ligand>
</feature>
<evidence type="ECO:0000256" key="3">
    <source>
        <dbReference type="PIRSR" id="PIRSR605511-2"/>
    </source>
</evidence>
<name>A0A2G8QWF5_9RHOB</name>
<sequence>MSHLIYSDSICQLGEGALWHPQTHMLYWFDILGKRLYARDGRGQVQWDFDRMCSAAGWIDDTTLLIASERDLFTFDTVTGSEAILCPLEVDNDVTRSNDGRADPWGGFWIGTMGKKAEAGAGAIYRFYKGELRLLYPDITISNAICFAPGGAYAYFADTTTGMIRRVMLDGEGWPAGEPEPWIDLRAEGLHPDGAVCDSQGNLWNAQYGAGRVACYSPEGKFMTALGVAAAQSTCPAFGGADLSTLFVTSAAHGAAEDDRLAGVTFALPTGFRGQAAHRVVL</sequence>
<dbReference type="GO" id="GO:0004341">
    <property type="term" value="F:gluconolactonase activity"/>
    <property type="evidence" value="ECO:0007669"/>
    <property type="project" value="TreeGrafter"/>
</dbReference>
<dbReference type="AlphaFoldDB" id="A0A2G8QWF5"/>
<feature type="binding site" evidence="3">
    <location>
        <position position="193"/>
    </location>
    <ligand>
        <name>a divalent metal cation</name>
        <dbReference type="ChEBI" id="CHEBI:60240"/>
    </ligand>
</feature>
<feature type="domain" description="SMP-30/Gluconolactonase/LRE-like region" evidence="4">
    <location>
        <begin position="13"/>
        <end position="251"/>
    </location>
</feature>
<dbReference type="GO" id="GO:0019853">
    <property type="term" value="P:L-ascorbic acid biosynthetic process"/>
    <property type="evidence" value="ECO:0007669"/>
    <property type="project" value="TreeGrafter"/>
</dbReference>
<protein>
    <recommendedName>
        <fullName evidence="4">SMP-30/Gluconolactonase/LRE-like region domain-containing protein</fullName>
    </recommendedName>
</protein>
<dbReference type="SUPFAM" id="SSF63829">
    <property type="entry name" value="Calcium-dependent phosphotriesterase"/>
    <property type="match status" value="1"/>
</dbReference>
<feature type="binding site" evidence="3">
    <location>
        <position position="96"/>
    </location>
    <ligand>
        <name>substrate</name>
    </ligand>
</feature>
<dbReference type="PANTHER" id="PTHR10907">
    <property type="entry name" value="REGUCALCIN"/>
    <property type="match status" value="1"/>
</dbReference>
<dbReference type="InterPro" id="IPR005511">
    <property type="entry name" value="SMP-30"/>
</dbReference>
<keyword evidence="3" id="KW-0862">Zinc</keyword>
<dbReference type="Gene3D" id="2.120.10.30">
    <property type="entry name" value="TolB, C-terminal domain"/>
    <property type="match status" value="1"/>
</dbReference>
<comment type="similarity">
    <text evidence="1">Belongs to the SMP-30/CGR1 family.</text>
</comment>
<reference evidence="5 6" key="1">
    <citation type="submission" date="2013-09" db="EMBL/GenBank/DDBJ databases">
        <title>Genome sequencing of Phaeobacter antarcticus sp. nov. SM1211.</title>
        <authorList>
            <person name="Zhang X.-Y."/>
            <person name="Liu C."/>
            <person name="Chen X.-L."/>
            <person name="Xie B.-B."/>
            <person name="Qin Q.-L."/>
            <person name="Rong J.-C."/>
            <person name="Zhang Y.-Z."/>
        </authorList>
    </citation>
    <scope>NUCLEOTIDE SEQUENCE [LARGE SCALE GENOMIC DNA]</scope>
    <source>
        <strain evidence="5 6">SM1211</strain>
    </source>
</reference>
<keyword evidence="6" id="KW-1185">Reference proteome</keyword>
<dbReference type="PANTHER" id="PTHR10907:SF47">
    <property type="entry name" value="REGUCALCIN"/>
    <property type="match status" value="1"/>
</dbReference>
<evidence type="ECO:0000256" key="2">
    <source>
        <dbReference type="PIRSR" id="PIRSR605511-1"/>
    </source>
</evidence>